<feature type="transmembrane region" description="Helical" evidence="1">
    <location>
        <begin position="352"/>
        <end position="372"/>
    </location>
</feature>
<keyword evidence="1" id="KW-0472">Membrane</keyword>
<feature type="transmembrane region" description="Helical" evidence="1">
    <location>
        <begin position="240"/>
        <end position="264"/>
    </location>
</feature>
<evidence type="ECO:0000256" key="1">
    <source>
        <dbReference type="SAM" id="Phobius"/>
    </source>
</evidence>
<sequence length="387" mass="44798">MRGAWIGSAIVKEVRFQDVMDVSRSHVGHYIVDLVAFLEVLELLNIDYDDSQTQLPVLEDSPHFHLENNTFEKEAEFLNVHFASPALLINNRFRSSLDFTGSTFETETSRLCLSNNRIQRPVVEPEAMGKPPGFSPYDQLLSLYADPLQTSRVRDVKHPECLVNSSPPSPTAQAQDESLGDIYKTLGRSFREANDRESINEAWYLQTLAHRRDQAPLWASLSWLLGDVPSRYTVDVWRTLWVSVFIMICFYVIYLAVLGGFDVMGRIWHFIRLHFHPTTPYHRVGRNRMVQMPPHSDRHRAFRFRLFEPMHVTETQTQRLVIPWWDAAMLSMRAFLKLGLGTRYPNSKLLKAIMYTEWAIGVFMLIHFVLAVKNNLPFILPFLGVMN</sequence>
<dbReference type="EMBL" id="AZHW01000532">
    <property type="protein sequence ID" value="ETW98671.1"/>
    <property type="molecule type" value="Genomic_DNA"/>
</dbReference>
<protein>
    <submittedName>
        <fullName evidence="2">Uncharacterized protein</fullName>
    </submittedName>
</protein>
<organism evidence="2 3">
    <name type="scientific">Entotheonella factor</name>
    <dbReference type="NCBI Taxonomy" id="1429438"/>
    <lineage>
        <taxon>Bacteria</taxon>
        <taxon>Pseudomonadati</taxon>
        <taxon>Nitrospinota/Tectimicrobiota group</taxon>
        <taxon>Candidatus Tectimicrobiota</taxon>
        <taxon>Candidatus Entotheonellia</taxon>
        <taxon>Candidatus Entotheonellales</taxon>
        <taxon>Candidatus Entotheonellaceae</taxon>
        <taxon>Candidatus Entotheonella</taxon>
    </lineage>
</organism>
<keyword evidence="1" id="KW-1133">Transmembrane helix</keyword>
<keyword evidence="3" id="KW-1185">Reference proteome</keyword>
<evidence type="ECO:0000313" key="2">
    <source>
        <dbReference type="EMBL" id="ETW98671.1"/>
    </source>
</evidence>
<dbReference type="PATRIC" id="fig|1429438.4.peg.3495"/>
<comment type="caution">
    <text evidence="2">The sequence shown here is derived from an EMBL/GenBank/DDBJ whole genome shotgun (WGS) entry which is preliminary data.</text>
</comment>
<evidence type="ECO:0000313" key="3">
    <source>
        <dbReference type="Proteomes" id="UP000019141"/>
    </source>
</evidence>
<accession>W4LMR8</accession>
<gene>
    <name evidence="2" type="ORF">ETSY1_17860</name>
</gene>
<dbReference type="Proteomes" id="UP000019141">
    <property type="component" value="Unassembled WGS sequence"/>
</dbReference>
<dbReference type="AlphaFoldDB" id="W4LMR8"/>
<name>W4LMR8_ENTF1</name>
<proteinExistence type="predicted"/>
<reference evidence="2 3" key="1">
    <citation type="journal article" date="2014" name="Nature">
        <title>An environmental bacterial taxon with a large and distinct metabolic repertoire.</title>
        <authorList>
            <person name="Wilson M.C."/>
            <person name="Mori T."/>
            <person name="Ruckert C."/>
            <person name="Uria A.R."/>
            <person name="Helf M.J."/>
            <person name="Takada K."/>
            <person name="Gernert C."/>
            <person name="Steffens U.A."/>
            <person name="Heycke N."/>
            <person name="Schmitt S."/>
            <person name="Rinke C."/>
            <person name="Helfrich E.J."/>
            <person name="Brachmann A.O."/>
            <person name="Gurgui C."/>
            <person name="Wakimoto T."/>
            <person name="Kracht M."/>
            <person name="Crusemann M."/>
            <person name="Hentschel U."/>
            <person name="Abe I."/>
            <person name="Matsunaga S."/>
            <person name="Kalinowski J."/>
            <person name="Takeyama H."/>
            <person name="Piel J."/>
        </authorList>
    </citation>
    <scope>NUCLEOTIDE SEQUENCE [LARGE SCALE GENOMIC DNA]</scope>
    <source>
        <strain evidence="3">TSY1</strain>
    </source>
</reference>
<keyword evidence="1" id="KW-0812">Transmembrane</keyword>
<dbReference type="HOGENOM" id="CLU_713067_0_0_7"/>